<feature type="domain" description="Helicase ATP-binding" evidence="18">
    <location>
        <begin position="7"/>
        <end position="317"/>
    </location>
</feature>
<dbReference type="GO" id="GO:0010569">
    <property type="term" value="P:regulation of double-strand break repair via homologous recombination"/>
    <property type="evidence" value="ECO:0007669"/>
    <property type="project" value="TreeGrafter"/>
</dbReference>
<dbReference type="GO" id="GO:0045910">
    <property type="term" value="P:negative regulation of DNA recombination"/>
    <property type="evidence" value="ECO:0007669"/>
    <property type="project" value="TreeGrafter"/>
</dbReference>
<dbReference type="SMART" id="SM00487">
    <property type="entry name" value="DEXDc"/>
    <property type="match status" value="1"/>
</dbReference>
<dbReference type="GO" id="GO:0006281">
    <property type="term" value="P:DNA repair"/>
    <property type="evidence" value="ECO:0007669"/>
    <property type="project" value="UniProtKB-KW"/>
</dbReference>
<keyword evidence="10" id="KW-0411">Iron-sulfur</keyword>
<evidence type="ECO:0000256" key="3">
    <source>
        <dbReference type="ARBA" id="ARBA00022723"/>
    </source>
</evidence>
<evidence type="ECO:0000256" key="9">
    <source>
        <dbReference type="ARBA" id="ARBA00023004"/>
    </source>
</evidence>
<dbReference type="GO" id="GO:0090657">
    <property type="term" value="P:telomeric loop disassembly"/>
    <property type="evidence" value="ECO:0007669"/>
    <property type="project" value="TreeGrafter"/>
</dbReference>
<dbReference type="Proteomes" id="UP000019335">
    <property type="component" value="Chromosome 2"/>
</dbReference>
<feature type="region of interest" description="Disordered" evidence="17">
    <location>
        <begin position="1143"/>
        <end position="1200"/>
    </location>
</feature>
<dbReference type="PROSITE" id="PS51193">
    <property type="entry name" value="HELICASE_ATP_BIND_2"/>
    <property type="match status" value="1"/>
</dbReference>
<dbReference type="InterPro" id="IPR045028">
    <property type="entry name" value="DinG/Rad3-like"/>
</dbReference>
<dbReference type="CDD" id="cd18788">
    <property type="entry name" value="SF2_C_XPD"/>
    <property type="match status" value="1"/>
</dbReference>
<dbReference type="EMBL" id="AZIL01000126">
    <property type="protein sequence ID" value="EWM29583.1"/>
    <property type="molecule type" value="Genomic_DNA"/>
</dbReference>
<keyword evidence="5" id="KW-0227">DNA damage</keyword>
<evidence type="ECO:0000256" key="4">
    <source>
        <dbReference type="ARBA" id="ARBA00022741"/>
    </source>
</evidence>
<keyword evidence="6" id="KW-0378">Hydrolase</keyword>
<keyword evidence="4" id="KW-0547">Nucleotide-binding</keyword>
<dbReference type="SUPFAM" id="SSF52540">
    <property type="entry name" value="P-loop containing nucleoside triphosphate hydrolases"/>
    <property type="match status" value="1"/>
</dbReference>
<evidence type="ECO:0000256" key="17">
    <source>
        <dbReference type="SAM" id="MobiDB-lite"/>
    </source>
</evidence>
<evidence type="ECO:0000256" key="14">
    <source>
        <dbReference type="ARBA" id="ARBA00023242"/>
    </source>
</evidence>
<dbReference type="FunFam" id="3.40.50.300:FF:000431">
    <property type="entry name" value="Regulator of telomere elongation helicase 1"/>
    <property type="match status" value="1"/>
</dbReference>
<dbReference type="NCBIfam" id="TIGR00604">
    <property type="entry name" value="rad3"/>
    <property type="match status" value="1"/>
</dbReference>
<dbReference type="Pfam" id="PF13307">
    <property type="entry name" value="Helicase_C_2"/>
    <property type="match status" value="1"/>
</dbReference>
<evidence type="ECO:0000256" key="7">
    <source>
        <dbReference type="ARBA" id="ARBA00022806"/>
    </source>
</evidence>
<feature type="region of interest" description="Disordered" evidence="17">
    <location>
        <begin position="476"/>
        <end position="507"/>
    </location>
</feature>
<keyword evidence="13" id="KW-0413">Isomerase</keyword>
<dbReference type="PROSITE" id="PS00690">
    <property type="entry name" value="DEAH_ATP_HELICASE"/>
    <property type="match status" value="1"/>
</dbReference>
<comment type="subcellular location">
    <subcellularLocation>
        <location evidence="1">Nucleus</location>
    </subcellularLocation>
</comment>
<dbReference type="GO" id="GO:0005634">
    <property type="term" value="C:nucleus"/>
    <property type="evidence" value="ECO:0007669"/>
    <property type="project" value="UniProtKB-SubCell"/>
</dbReference>
<feature type="compositionally biased region" description="Polar residues" evidence="17">
    <location>
        <begin position="1031"/>
        <end position="1043"/>
    </location>
</feature>
<keyword evidence="9" id="KW-0408">Iron</keyword>
<dbReference type="GO" id="GO:0070182">
    <property type="term" value="F:DNA polymerase binding"/>
    <property type="evidence" value="ECO:0007669"/>
    <property type="project" value="TreeGrafter"/>
</dbReference>
<dbReference type="InterPro" id="IPR006554">
    <property type="entry name" value="Helicase-like_DEXD_c2"/>
</dbReference>
<evidence type="ECO:0000256" key="13">
    <source>
        <dbReference type="ARBA" id="ARBA00023235"/>
    </source>
</evidence>
<evidence type="ECO:0000256" key="6">
    <source>
        <dbReference type="ARBA" id="ARBA00022801"/>
    </source>
</evidence>
<dbReference type="GO" id="GO:1904430">
    <property type="term" value="P:negative regulation of t-circle formation"/>
    <property type="evidence" value="ECO:0007669"/>
    <property type="project" value="TreeGrafter"/>
</dbReference>
<feature type="compositionally biased region" description="Low complexity" evidence="17">
    <location>
        <begin position="1044"/>
        <end position="1062"/>
    </location>
</feature>
<keyword evidence="8" id="KW-0067">ATP-binding</keyword>
<dbReference type="InterPro" id="IPR013083">
    <property type="entry name" value="Znf_RING/FYVE/PHD"/>
</dbReference>
<gene>
    <name evidence="19" type="ORF">Naga_100006g14</name>
</gene>
<evidence type="ECO:0000256" key="16">
    <source>
        <dbReference type="ARBA" id="ARBA00073810"/>
    </source>
</evidence>
<keyword evidence="3" id="KW-0479">Metal-binding</keyword>
<dbReference type="InterPro" id="IPR013020">
    <property type="entry name" value="Rad3/Chl1-like"/>
</dbReference>
<dbReference type="Gene3D" id="3.30.40.10">
    <property type="entry name" value="Zinc/RING finger domain, C3HC4 (zinc finger)"/>
    <property type="match status" value="1"/>
</dbReference>
<dbReference type="InterPro" id="IPR010614">
    <property type="entry name" value="RAD3-like_helicase_DEAD"/>
</dbReference>
<feature type="compositionally biased region" description="Gly residues" evidence="17">
    <location>
        <begin position="486"/>
        <end position="496"/>
    </location>
</feature>
<feature type="region of interest" description="Disordered" evidence="17">
    <location>
        <begin position="1253"/>
        <end position="1274"/>
    </location>
</feature>
<evidence type="ECO:0000256" key="12">
    <source>
        <dbReference type="ARBA" id="ARBA00023204"/>
    </source>
</evidence>
<dbReference type="PANTHER" id="PTHR11472">
    <property type="entry name" value="DNA REPAIR DEAD HELICASE RAD3/XP-D SUBFAMILY MEMBER"/>
    <property type="match status" value="1"/>
</dbReference>
<evidence type="ECO:0000256" key="2">
    <source>
        <dbReference type="ARBA" id="ARBA00022485"/>
    </source>
</evidence>
<keyword evidence="12" id="KW-0234">DNA repair</keyword>
<evidence type="ECO:0000256" key="11">
    <source>
        <dbReference type="ARBA" id="ARBA00023125"/>
    </source>
</evidence>
<feature type="compositionally biased region" description="Polar residues" evidence="17">
    <location>
        <begin position="1185"/>
        <end position="1200"/>
    </location>
</feature>
<dbReference type="GO" id="GO:0046872">
    <property type="term" value="F:metal ion binding"/>
    <property type="evidence" value="ECO:0007669"/>
    <property type="project" value="UniProtKB-KW"/>
</dbReference>
<reference evidence="19 20" key="1">
    <citation type="journal article" date="2014" name="Mol. Plant">
        <title>Chromosome Scale Genome Assembly and Transcriptome Profiling of Nannochloropsis gaditana in Nitrogen Depletion.</title>
        <authorList>
            <person name="Corteggiani Carpinelli E."/>
            <person name="Telatin A."/>
            <person name="Vitulo N."/>
            <person name="Forcato C."/>
            <person name="D'Angelo M."/>
            <person name="Schiavon R."/>
            <person name="Vezzi A."/>
            <person name="Giacometti G.M."/>
            <person name="Morosinotto T."/>
            <person name="Valle G."/>
        </authorList>
    </citation>
    <scope>NUCLEOTIDE SEQUENCE [LARGE SCALE GENOMIC DNA]</scope>
    <source>
        <strain evidence="19 20">B-31</strain>
    </source>
</reference>
<dbReference type="PANTHER" id="PTHR11472:SF34">
    <property type="entry name" value="REGULATOR OF TELOMERE ELONGATION HELICASE 1"/>
    <property type="match status" value="1"/>
</dbReference>
<keyword evidence="2" id="KW-0004">4Fe-4S</keyword>
<dbReference type="Gene3D" id="3.40.50.300">
    <property type="entry name" value="P-loop containing nucleotide triphosphate hydrolases"/>
    <property type="match status" value="2"/>
</dbReference>
<dbReference type="SMART" id="SM00488">
    <property type="entry name" value="DEXDc2"/>
    <property type="match status" value="1"/>
</dbReference>
<feature type="region of interest" description="Disordered" evidence="17">
    <location>
        <begin position="1006"/>
        <end position="1062"/>
    </location>
</feature>
<feature type="compositionally biased region" description="Basic and acidic residues" evidence="17">
    <location>
        <begin position="1260"/>
        <end position="1274"/>
    </location>
</feature>
<evidence type="ECO:0000256" key="8">
    <source>
        <dbReference type="ARBA" id="ARBA00022840"/>
    </source>
</evidence>
<evidence type="ECO:0000313" key="20">
    <source>
        <dbReference type="Proteomes" id="UP000019335"/>
    </source>
</evidence>
<dbReference type="GO" id="GO:0051539">
    <property type="term" value="F:4 iron, 4 sulfur cluster binding"/>
    <property type="evidence" value="ECO:0007669"/>
    <property type="project" value="UniProtKB-KW"/>
</dbReference>
<keyword evidence="7 19" id="KW-0347">Helicase</keyword>
<keyword evidence="20" id="KW-1185">Reference proteome</keyword>
<evidence type="ECO:0000256" key="1">
    <source>
        <dbReference type="ARBA" id="ARBA00004123"/>
    </source>
</evidence>
<dbReference type="GO" id="GO:0003677">
    <property type="term" value="F:DNA binding"/>
    <property type="evidence" value="ECO:0007669"/>
    <property type="project" value="UniProtKB-KW"/>
</dbReference>
<dbReference type="CDD" id="cd16449">
    <property type="entry name" value="RING-HC"/>
    <property type="match status" value="1"/>
</dbReference>
<organism evidence="19 20">
    <name type="scientific">Nannochloropsis gaditana</name>
    <dbReference type="NCBI Taxonomy" id="72520"/>
    <lineage>
        <taxon>Eukaryota</taxon>
        <taxon>Sar</taxon>
        <taxon>Stramenopiles</taxon>
        <taxon>Ochrophyta</taxon>
        <taxon>Eustigmatophyceae</taxon>
        <taxon>Eustigmatales</taxon>
        <taxon>Monodopsidaceae</taxon>
        <taxon>Nannochloropsis</taxon>
    </lineage>
</organism>
<protein>
    <recommendedName>
        <fullName evidence="16">Regulator of telomere elongation helicase 1 homolog</fullName>
    </recommendedName>
</protein>
<dbReference type="InterPro" id="IPR027417">
    <property type="entry name" value="P-loop_NTPase"/>
</dbReference>
<keyword evidence="14" id="KW-0539">Nucleus</keyword>
<evidence type="ECO:0000256" key="15">
    <source>
        <dbReference type="ARBA" id="ARBA00049360"/>
    </source>
</evidence>
<proteinExistence type="predicted"/>
<dbReference type="SUPFAM" id="SSF57850">
    <property type="entry name" value="RING/U-box"/>
    <property type="match status" value="1"/>
</dbReference>
<sequence length="1563" mass="169128">MPRIEVENVPVDFPFQPYLAQVTYMEKVVAALKDRTNALLESPTGTGKTLSLLCSTLAWQQTYSPERDGASSCCGNGGTGISNGSMTLMYETDAGTPRSFPPTSGAGINNHVKGVQGKPVIVYASRTHSQLRQVIRELKATGYRPHTVILGSREQLCVHPEVSKLKGGLQNRRCGVLTQSRACRYKNNLDSYQAEHVGGGSPGVMDIEELKSLGQTKLVCPYYLMRQNTLHADLVLMPYNYLLDAGSRQPYQVRWTNSVVIFDEAHNLEGVASEAWSLALSTTMTARISEELEKAWEIVKVKGEGVVSKGGEKGGGKAGGAAYGTPAPTKEDLVWLKRAFRALEEGIDAIQLTVTGGYKPPSFSSSHVPAKSAVLGPQKLQDLFYGAGLGGLQPVDFHAVVSRLERTINFLMDDAIVGGGNEGGMGIVSTLFTGGALEAFLKAYKMIYFWGDTLTMRKNMQAYRLYIESGGPSLSLTTGAGQRPLGTGGRGQGSGGNRRSSFPPVAQDPPRRVLHYWCFCPGIALEQLLQLSVRSVLLTSGTLSPLDSFASELRIPFPVRLENQHVIDTSVQTFMSILSRGPRGETLSSSFQRRGEDGYLADLGESLIRVARGVPGGMLVFFPSYGVMDLCLRQWKKGEGKGAGGGVYERLQRVKTVVEEPRKAAELPACILAYDGAIKEEGGAILLAVCRGKVSEGMDFADQRARAVVITGIPFPPARDPRVGLKKMYLDSLASSPASVPSSIQPLRGMEWYQQQAARAVNQAVGRVIRHQNDYGIVLFLDERFAAPAQRASLSQWVRPHVSTATNFEEAMEGIRKFFVRVKGISRLVPRRRVGAGARASGTRGGKEGDEDEFDEEWEEEEDGKWNAMESVQVSGRNRKGAGFRARNRGAVVVNVTKVDVDAGYIAPEAIEQELLPSSQAGIGGKKVALQRFLEFKSALKQQERVTQVMEGKPLGPRPSTLSLLLARKEAVLSKDSGSTGAVSDRESLREASDCEVRSPRKIATSAKCGTSLRETKRETVGIPGKESLMRQASLSEQLGLTRSVSASDSSTSSRPSSFQDSTNFIPGVRVCGIASGGSNGDGEKAADKLMIGKQQRSSFSFPSSVSPSSVCFVPPSLTRPRKASALNSSISAVMVDLRRDEQGVDGPKEDGAEDGGDNNTARGRQGEILLQKTGPPSAVRSHIQIPSHQSPGPQGNRTLLKNAENCSGCSTEELVAIPPSVSTCSSHGLHNMGERAVQSKSKGDKVEIVDGATKQNGFRKKEERPGKSGGEQKAELDFVEMQEWLEGAKAKLSPDRLLILQDRVKEVLKGKVQSLKDFQAWTSAAKGGAVDVLLSTGADPTFLSRFAQSYLSSFLRPVFDGMVKTRYKPYSRTPLARIGARSASVTGMVATIEQDPNSSGKTNVFIAPGGEEEYLVCRPAKKVKETNNIKWEGENTYDKKSIITQNGVEIGSRDEEVIERLQHLVDQGLGGSRSGSKKMKAKEENGSHGNRQQKCPICDETSCVFVSQCGHTACMPCWKRWLNKKGREEKGAKVGLCFYKCGPVTISSLRRVLAGPVKDAAL</sequence>
<dbReference type="SMART" id="SM00491">
    <property type="entry name" value="HELICc2"/>
    <property type="match status" value="1"/>
</dbReference>
<dbReference type="OrthoDB" id="19182at2759"/>
<evidence type="ECO:0000313" key="19">
    <source>
        <dbReference type="EMBL" id="EWM29583.1"/>
    </source>
</evidence>
<name>W7U1C1_9STRA</name>
<dbReference type="Pfam" id="PF06733">
    <property type="entry name" value="DEAD_2"/>
    <property type="match status" value="1"/>
</dbReference>
<dbReference type="GO" id="GO:0016818">
    <property type="term" value="F:hydrolase activity, acting on acid anhydrides, in phosphorus-containing anhydrides"/>
    <property type="evidence" value="ECO:0007669"/>
    <property type="project" value="InterPro"/>
</dbReference>
<evidence type="ECO:0000256" key="5">
    <source>
        <dbReference type="ARBA" id="ARBA00022763"/>
    </source>
</evidence>
<dbReference type="InterPro" id="IPR006555">
    <property type="entry name" value="ATP-dep_Helicase_C"/>
</dbReference>
<dbReference type="GO" id="GO:0005524">
    <property type="term" value="F:ATP binding"/>
    <property type="evidence" value="ECO:0007669"/>
    <property type="project" value="UniProtKB-KW"/>
</dbReference>
<dbReference type="InterPro" id="IPR014013">
    <property type="entry name" value="Helic_SF1/SF2_ATP-bd_DinG/Rad3"/>
</dbReference>
<accession>W7U1C1</accession>
<feature type="region of interest" description="Disordered" evidence="17">
    <location>
        <begin position="1469"/>
        <end position="1492"/>
    </location>
</feature>
<evidence type="ECO:0000256" key="10">
    <source>
        <dbReference type="ARBA" id="ARBA00023014"/>
    </source>
</evidence>
<dbReference type="InterPro" id="IPR002464">
    <property type="entry name" value="DNA/RNA_helicase_DEAH_CS"/>
</dbReference>
<keyword evidence="11" id="KW-0238">DNA-binding</keyword>
<comment type="caution">
    <text evidence="19">The sequence shown here is derived from an EMBL/GenBank/DDBJ whole genome shotgun (WGS) entry which is preliminary data.</text>
</comment>
<comment type="catalytic activity">
    <reaction evidence="15">
        <text>ATP + H2O = ADP + phosphate + H(+)</text>
        <dbReference type="Rhea" id="RHEA:13065"/>
        <dbReference type="ChEBI" id="CHEBI:15377"/>
        <dbReference type="ChEBI" id="CHEBI:15378"/>
        <dbReference type="ChEBI" id="CHEBI:30616"/>
        <dbReference type="ChEBI" id="CHEBI:43474"/>
        <dbReference type="ChEBI" id="CHEBI:456216"/>
    </reaction>
</comment>
<feature type="region of interest" description="Disordered" evidence="17">
    <location>
        <begin position="836"/>
        <end position="856"/>
    </location>
</feature>
<dbReference type="InterPro" id="IPR014001">
    <property type="entry name" value="Helicase_ATP-bd"/>
</dbReference>
<evidence type="ECO:0000259" key="18">
    <source>
        <dbReference type="PROSITE" id="PS51193"/>
    </source>
</evidence>
<dbReference type="GO" id="GO:0003678">
    <property type="term" value="F:DNA helicase activity"/>
    <property type="evidence" value="ECO:0007669"/>
    <property type="project" value="InterPro"/>
</dbReference>